<keyword evidence="14" id="KW-0233">DNA recombination</keyword>
<evidence type="ECO:0000256" key="10">
    <source>
        <dbReference type="ARBA" id="ARBA00022908"/>
    </source>
</evidence>
<feature type="region of interest" description="Disordered" evidence="15">
    <location>
        <begin position="117"/>
        <end position="142"/>
    </location>
</feature>
<evidence type="ECO:0000256" key="6">
    <source>
        <dbReference type="ARBA" id="ARBA00022750"/>
    </source>
</evidence>
<dbReference type="SUPFAM" id="SSF53098">
    <property type="entry name" value="Ribonuclease H-like"/>
    <property type="match status" value="1"/>
</dbReference>
<name>A0AAQ3RSV3_VIGMU</name>
<dbReference type="PANTHER" id="PTHR37984:SF5">
    <property type="entry name" value="PROTEIN NYNRIN-LIKE"/>
    <property type="match status" value="1"/>
</dbReference>
<evidence type="ECO:0000256" key="5">
    <source>
        <dbReference type="ARBA" id="ARBA00022723"/>
    </source>
</evidence>
<dbReference type="InterPro" id="IPR056924">
    <property type="entry name" value="SH3_Tf2-1"/>
</dbReference>
<evidence type="ECO:0000256" key="3">
    <source>
        <dbReference type="ARBA" id="ARBA00022695"/>
    </source>
</evidence>
<keyword evidence="8" id="KW-0378">Hydrolase</keyword>
<evidence type="ECO:0000256" key="11">
    <source>
        <dbReference type="ARBA" id="ARBA00022918"/>
    </source>
</evidence>
<dbReference type="InterPro" id="IPR000477">
    <property type="entry name" value="RT_dom"/>
</dbReference>
<dbReference type="AlphaFoldDB" id="A0AAQ3RSV3"/>
<dbReference type="Pfam" id="PF17921">
    <property type="entry name" value="Integrase_H2C2"/>
    <property type="match status" value="1"/>
</dbReference>
<protein>
    <submittedName>
        <fullName evidence="18">Uncharacterized protein</fullName>
    </submittedName>
</protein>
<dbReference type="PROSITE" id="PS50994">
    <property type="entry name" value="INTEGRASE"/>
    <property type="match status" value="1"/>
</dbReference>
<evidence type="ECO:0000256" key="14">
    <source>
        <dbReference type="ARBA" id="ARBA00023172"/>
    </source>
</evidence>
<dbReference type="InterPro" id="IPR001584">
    <property type="entry name" value="Integrase_cat-core"/>
</dbReference>
<evidence type="ECO:0000256" key="7">
    <source>
        <dbReference type="ARBA" id="ARBA00022759"/>
    </source>
</evidence>
<evidence type="ECO:0000256" key="4">
    <source>
        <dbReference type="ARBA" id="ARBA00022722"/>
    </source>
</evidence>
<dbReference type="GO" id="GO:0006310">
    <property type="term" value="P:DNA recombination"/>
    <property type="evidence" value="ECO:0007669"/>
    <property type="project" value="UniProtKB-KW"/>
</dbReference>
<dbReference type="EMBL" id="CP144695">
    <property type="protein sequence ID" value="WVZ06579.1"/>
    <property type="molecule type" value="Genomic_DNA"/>
</dbReference>
<evidence type="ECO:0000259" key="16">
    <source>
        <dbReference type="PROSITE" id="PS50878"/>
    </source>
</evidence>
<dbReference type="SUPFAM" id="SSF56672">
    <property type="entry name" value="DNA/RNA polymerases"/>
    <property type="match status" value="1"/>
</dbReference>
<dbReference type="GO" id="GO:0004519">
    <property type="term" value="F:endonuclease activity"/>
    <property type="evidence" value="ECO:0007669"/>
    <property type="project" value="UniProtKB-KW"/>
</dbReference>
<dbReference type="CDD" id="cd01647">
    <property type="entry name" value="RT_LTR"/>
    <property type="match status" value="1"/>
</dbReference>
<dbReference type="GO" id="GO:0046872">
    <property type="term" value="F:metal ion binding"/>
    <property type="evidence" value="ECO:0007669"/>
    <property type="project" value="UniProtKB-KW"/>
</dbReference>
<dbReference type="PROSITE" id="PS50878">
    <property type="entry name" value="RT_POL"/>
    <property type="match status" value="1"/>
</dbReference>
<evidence type="ECO:0000256" key="1">
    <source>
        <dbReference type="ARBA" id="ARBA00022670"/>
    </source>
</evidence>
<evidence type="ECO:0000313" key="18">
    <source>
        <dbReference type="EMBL" id="WVZ06579.1"/>
    </source>
</evidence>
<accession>A0AAQ3RSV3</accession>
<dbReference type="GO" id="GO:0003677">
    <property type="term" value="F:DNA binding"/>
    <property type="evidence" value="ECO:0007669"/>
    <property type="project" value="UniProtKB-KW"/>
</dbReference>
<keyword evidence="11" id="KW-0695">RNA-directed DNA polymerase</keyword>
<dbReference type="Pfam" id="PF17917">
    <property type="entry name" value="RT_RNaseH"/>
    <property type="match status" value="1"/>
</dbReference>
<evidence type="ECO:0000259" key="17">
    <source>
        <dbReference type="PROSITE" id="PS50994"/>
    </source>
</evidence>
<dbReference type="GO" id="GO:0006508">
    <property type="term" value="P:proteolysis"/>
    <property type="evidence" value="ECO:0007669"/>
    <property type="project" value="UniProtKB-KW"/>
</dbReference>
<feature type="domain" description="Integrase catalytic" evidence="17">
    <location>
        <begin position="555"/>
        <end position="719"/>
    </location>
</feature>
<dbReference type="InterPro" id="IPR043502">
    <property type="entry name" value="DNA/RNA_pol_sf"/>
</dbReference>
<dbReference type="GO" id="GO:0003964">
    <property type="term" value="F:RNA-directed DNA polymerase activity"/>
    <property type="evidence" value="ECO:0007669"/>
    <property type="project" value="UniProtKB-KW"/>
</dbReference>
<sequence length="968" mass="112206">MEQAKDIFGMENFPNSIHFAYYDSLQIKFLQDGRFTTLQGDRDMLPETAQLHHIRRMMDINALAEIYSMQMVQQDTQNFSLLELPKDMEPELVKLLQNYSIVFSQPCGLPPTRSHDHSIPLLEGSNPVKSKGRNRKIGGRHVKRRHCPAKQQPFFISDYFSQEEGWHMEVDELIDELYGAHYFSKLDLRSGYHQILLKPEDRHKTAFRTHQGLYEWLVMPFGLSNAPTTFQSLMNQIFKGVLRRFVLVFFDDILVYSSSWKDHLYHLEVVLRILKQNQLFAKFSKCSFGVQKIGYLGHTLAGNGITMETEKLEAELKLALTTAPVLAIPNFEEPFVLETDASGLGIGAILSQNKHPIAYFSKKLSLRMQKQSAYTREFYAITESLSKFKHFLLGHRFIIKTDQKSLKELLEQTLQTPKQQQWLPKFIGFDFTIQYSPGKENTPADALSRTFAMAWSEPRNTWLQSVAEATRNDEELMKIFLECKNSSGKKGDYVIQQDILMWKGRIMLPNHAKLINRIIGEFHGSKIGGHAGTTRTLARLSAQFFGPKMRKDIRRFPLPIPNLIWEDIAMDFIVSLPISQGYSNIMVVIDRLSKFAHFIPLKQGFNSKTVAGTFIQHIVKLYGFPKSIVSDWDRVFISNFWKLLFKYQGTTLTMSSSYHPQSDGQTENLNRTLEMYLRCFVFDHPKKWLEMLPWAQFWYNTSFHHSIGMSPYQAVYGKLPPTLLKYEHSDTDPVDLQESLKNRDVLLKKLKAKLHHLQNYMKGQADKKRKDVSLEVGDLVLVKLQPYINNRLRYFGPFKVLEKIGKVAYKLLLPDSAKIHPVFHISVLKKFHGNPKQLYFPLPLTITEVNRKGREVTEVLIQWDSFYEANHSWETMEEVQKAYPHFNLEDKVAVEDGSIVTRIKHDNIKGEEKVTPSGHVSNKDEGMGVRRGTRERKENTKWRDFIQNNSRWYGPSLSAITFLQILLL</sequence>
<evidence type="ECO:0000256" key="12">
    <source>
        <dbReference type="ARBA" id="ARBA00022932"/>
    </source>
</evidence>
<keyword evidence="12" id="KW-0239">DNA-directed DNA polymerase</keyword>
<dbReference type="GO" id="GO:0015074">
    <property type="term" value="P:DNA integration"/>
    <property type="evidence" value="ECO:0007669"/>
    <property type="project" value="UniProtKB-KW"/>
</dbReference>
<dbReference type="GO" id="GO:0003887">
    <property type="term" value="F:DNA-directed DNA polymerase activity"/>
    <property type="evidence" value="ECO:0007669"/>
    <property type="project" value="UniProtKB-KW"/>
</dbReference>
<keyword evidence="19" id="KW-1185">Reference proteome</keyword>
<evidence type="ECO:0000256" key="13">
    <source>
        <dbReference type="ARBA" id="ARBA00023125"/>
    </source>
</evidence>
<evidence type="ECO:0000256" key="2">
    <source>
        <dbReference type="ARBA" id="ARBA00022679"/>
    </source>
</evidence>
<dbReference type="Gene3D" id="3.30.70.270">
    <property type="match status" value="1"/>
</dbReference>
<evidence type="ECO:0000256" key="15">
    <source>
        <dbReference type="SAM" id="MobiDB-lite"/>
    </source>
</evidence>
<keyword evidence="1" id="KW-0645">Protease</keyword>
<keyword evidence="10" id="KW-0229">DNA integration</keyword>
<dbReference type="Proteomes" id="UP001374535">
    <property type="component" value="Chromosome 6"/>
</dbReference>
<dbReference type="Gene3D" id="3.30.420.10">
    <property type="entry name" value="Ribonuclease H-like superfamily/Ribonuclease H"/>
    <property type="match status" value="1"/>
</dbReference>
<keyword evidence="6" id="KW-0064">Aspartyl protease</keyword>
<dbReference type="FunFam" id="3.10.10.10:FF:000007">
    <property type="entry name" value="Retrovirus-related Pol polyprotein from transposon 17.6-like Protein"/>
    <property type="match status" value="1"/>
</dbReference>
<feature type="domain" description="Reverse transcriptase" evidence="16">
    <location>
        <begin position="26"/>
        <end position="300"/>
    </location>
</feature>
<dbReference type="InterPro" id="IPR043128">
    <property type="entry name" value="Rev_trsase/Diguanyl_cyclase"/>
</dbReference>
<feature type="region of interest" description="Disordered" evidence="15">
    <location>
        <begin position="912"/>
        <end position="935"/>
    </location>
</feature>
<gene>
    <name evidence="18" type="ORF">V8G54_019925</name>
</gene>
<keyword evidence="9" id="KW-0460">Magnesium</keyword>
<dbReference type="InterPro" id="IPR036397">
    <property type="entry name" value="RNaseH_sf"/>
</dbReference>
<organism evidence="18 19">
    <name type="scientific">Vigna mungo</name>
    <name type="common">Black gram</name>
    <name type="synonym">Phaseolus mungo</name>
    <dbReference type="NCBI Taxonomy" id="3915"/>
    <lineage>
        <taxon>Eukaryota</taxon>
        <taxon>Viridiplantae</taxon>
        <taxon>Streptophyta</taxon>
        <taxon>Embryophyta</taxon>
        <taxon>Tracheophyta</taxon>
        <taxon>Spermatophyta</taxon>
        <taxon>Magnoliopsida</taxon>
        <taxon>eudicotyledons</taxon>
        <taxon>Gunneridae</taxon>
        <taxon>Pentapetalae</taxon>
        <taxon>rosids</taxon>
        <taxon>fabids</taxon>
        <taxon>Fabales</taxon>
        <taxon>Fabaceae</taxon>
        <taxon>Papilionoideae</taxon>
        <taxon>50 kb inversion clade</taxon>
        <taxon>NPAAA clade</taxon>
        <taxon>indigoferoid/millettioid clade</taxon>
        <taxon>Phaseoleae</taxon>
        <taxon>Vigna</taxon>
    </lineage>
</organism>
<dbReference type="Pfam" id="PF24626">
    <property type="entry name" value="SH3_Tf2-1"/>
    <property type="match status" value="1"/>
</dbReference>
<dbReference type="CDD" id="cd09274">
    <property type="entry name" value="RNase_HI_RT_Ty3"/>
    <property type="match status" value="1"/>
</dbReference>
<dbReference type="InterPro" id="IPR050951">
    <property type="entry name" value="Retrovirus_Pol_polyprotein"/>
</dbReference>
<keyword evidence="7" id="KW-0255">Endonuclease</keyword>
<dbReference type="Pfam" id="PF00078">
    <property type="entry name" value="RVT_1"/>
    <property type="match status" value="1"/>
</dbReference>
<dbReference type="GO" id="GO:0004190">
    <property type="term" value="F:aspartic-type endopeptidase activity"/>
    <property type="evidence" value="ECO:0007669"/>
    <property type="project" value="UniProtKB-KW"/>
</dbReference>
<reference evidence="18 19" key="1">
    <citation type="journal article" date="2023" name="Life. Sci Alliance">
        <title>Evolutionary insights into 3D genome organization and epigenetic landscape of Vigna mungo.</title>
        <authorList>
            <person name="Junaid A."/>
            <person name="Singh B."/>
            <person name="Bhatia S."/>
        </authorList>
    </citation>
    <scope>NUCLEOTIDE SEQUENCE [LARGE SCALE GENOMIC DNA]</scope>
    <source>
        <strain evidence="18">Urdbean</strain>
    </source>
</reference>
<proteinExistence type="predicted"/>
<dbReference type="Gene3D" id="3.10.20.370">
    <property type="match status" value="1"/>
</dbReference>
<dbReference type="PANTHER" id="PTHR37984">
    <property type="entry name" value="PROTEIN CBG26694"/>
    <property type="match status" value="1"/>
</dbReference>
<evidence type="ECO:0000256" key="8">
    <source>
        <dbReference type="ARBA" id="ARBA00022801"/>
    </source>
</evidence>
<evidence type="ECO:0000256" key="9">
    <source>
        <dbReference type="ARBA" id="ARBA00022842"/>
    </source>
</evidence>
<dbReference type="InterPro" id="IPR041373">
    <property type="entry name" value="RT_RNaseH"/>
</dbReference>
<keyword evidence="5" id="KW-0479">Metal-binding</keyword>
<dbReference type="Gene3D" id="1.10.340.70">
    <property type="match status" value="1"/>
</dbReference>
<dbReference type="InterPro" id="IPR041588">
    <property type="entry name" value="Integrase_H2C2"/>
</dbReference>
<evidence type="ECO:0000313" key="19">
    <source>
        <dbReference type="Proteomes" id="UP001374535"/>
    </source>
</evidence>
<dbReference type="InterPro" id="IPR012337">
    <property type="entry name" value="RNaseH-like_sf"/>
</dbReference>
<keyword evidence="3" id="KW-0548">Nucleotidyltransferase</keyword>
<keyword evidence="13" id="KW-0238">DNA-binding</keyword>
<keyword evidence="2" id="KW-0808">Transferase</keyword>
<keyword evidence="4" id="KW-0540">Nuclease</keyword>
<dbReference type="Gene3D" id="3.10.10.10">
    <property type="entry name" value="HIV Type 1 Reverse Transcriptase, subunit A, domain 1"/>
    <property type="match status" value="1"/>
</dbReference>
<feature type="compositionally biased region" description="Basic residues" evidence="15">
    <location>
        <begin position="130"/>
        <end position="142"/>
    </location>
</feature>